<evidence type="ECO:0000256" key="5">
    <source>
        <dbReference type="SAM" id="SignalP"/>
    </source>
</evidence>
<dbReference type="SUPFAM" id="SSF51126">
    <property type="entry name" value="Pectin lyase-like"/>
    <property type="match status" value="1"/>
</dbReference>
<dbReference type="EC" id="3.2.1.82" evidence="6"/>
<dbReference type="Proteomes" id="UP000315440">
    <property type="component" value="Unassembled WGS sequence"/>
</dbReference>
<dbReference type="InterPro" id="IPR000743">
    <property type="entry name" value="Glyco_hydro_28"/>
</dbReference>
<evidence type="ECO:0000256" key="2">
    <source>
        <dbReference type="ARBA" id="ARBA00022801"/>
    </source>
</evidence>
<evidence type="ECO:0000313" key="6">
    <source>
        <dbReference type="EMBL" id="TWT90859.1"/>
    </source>
</evidence>
<dbReference type="SMART" id="SM00710">
    <property type="entry name" value="PbH1"/>
    <property type="match status" value="5"/>
</dbReference>
<keyword evidence="3 4" id="KW-0326">Glycosidase</keyword>
<dbReference type="GO" id="GO:0033917">
    <property type="term" value="F:exo-poly-alpha-galacturonosidase activity"/>
    <property type="evidence" value="ECO:0007669"/>
    <property type="project" value="UniProtKB-EC"/>
</dbReference>
<sequence precursor="true">MRRSLAALAALLVAFSALTVGRADAADAVITDFGVQAGESDRVQTVALQRAIDETSAGGGGRLTVPEGEFRTGALDLKAGVELHLAEGAVLLGSDDIADFPIRQTRIEGKVQPWVPAVLNAKGLSGVRVTGPGTLDGDGKPYWTAFWKRRAENRKCTNLEVHRPRLMYFESCDDVEVIDLNLRNSGFWNLHVYKCAGVRIEGVSIRAPHGDPPRITGDDQPWDEVSIDRAPSSDGIDVDSCQSVVIRDCVISVGDDCIALKGTKGPRAMEDEASPPVENILIEGCDFQSGHGVMTCGSEATIVRNVVVRDCKVGPGVPVCRLKLRPDTPQRYENLLFDGLTLDGAQSLFDVKPWRQFYDPQGMAPPKSEVRNVVLRNITGSLRSLGDLRGNRGDSIENVTLSNIELITDRGDLRVGEVVGLRYVGVVINGDEIEAPDSE</sequence>
<evidence type="ECO:0000256" key="1">
    <source>
        <dbReference type="ARBA" id="ARBA00008834"/>
    </source>
</evidence>
<dbReference type="InterPro" id="IPR006626">
    <property type="entry name" value="PbH1"/>
</dbReference>
<dbReference type="GO" id="GO:0005975">
    <property type="term" value="P:carbohydrate metabolic process"/>
    <property type="evidence" value="ECO:0007669"/>
    <property type="project" value="InterPro"/>
</dbReference>
<protein>
    <submittedName>
        <fullName evidence="6">Exo-poly-alpha-D-galacturonosidase</fullName>
        <ecNumber evidence="6">3.2.1.82</ecNumber>
    </submittedName>
</protein>
<comment type="similarity">
    <text evidence="1 4">Belongs to the glycosyl hydrolase 28 family.</text>
</comment>
<keyword evidence="2 4" id="KW-0378">Hydrolase</keyword>
<dbReference type="InterPro" id="IPR051801">
    <property type="entry name" value="GH28_Enzymes"/>
</dbReference>
<name>A0A5C5ZTV2_9BACT</name>
<dbReference type="PANTHER" id="PTHR31339:SF9">
    <property type="entry name" value="PLASMIN AND FIBRONECTIN-BINDING PROTEIN A"/>
    <property type="match status" value="1"/>
</dbReference>
<dbReference type="PANTHER" id="PTHR31339">
    <property type="entry name" value="PECTIN LYASE-RELATED"/>
    <property type="match status" value="1"/>
</dbReference>
<dbReference type="AlphaFoldDB" id="A0A5C5ZTV2"/>
<reference evidence="6 7" key="1">
    <citation type="submission" date="2019-02" db="EMBL/GenBank/DDBJ databases">
        <title>Deep-cultivation of Planctomycetes and their phenomic and genomic characterization uncovers novel biology.</title>
        <authorList>
            <person name="Wiegand S."/>
            <person name="Jogler M."/>
            <person name="Boedeker C."/>
            <person name="Pinto D."/>
            <person name="Vollmers J."/>
            <person name="Rivas-Marin E."/>
            <person name="Kohn T."/>
            <person name="Peeters S.H."/>
            <person name="Heuer A."/>
            <person name="Rast P."/>
            <person name="Oberbeckmann S."/>
            <person name="Bunk B."/>
            <person name="Jeske O."/>
            <person name="Meyerdierks A."/>
            <person name="Storesund J.E."/>
            <person name="Kallscheuer N."/>
            <person name="Luecker S."/>
            <person name="Lage O.M."/>
            <person name="Pohl T."/>
            <person name="Merkel B.J."/>
            <person name="Hornburger P."/>
            <person name="Mueller R.-W."/>
            <person name="Bruemmer F."/>
            <person name="Labrenz M."/>
            <person name="Spormann A.M."/>
            <person name="Op Den Camp H."/>
            <person name="Overmann J."/>
            <person name="Amann R."/>
            <person name="Jetten M.S.M."/>
            <person name="Mascher T."/>
            <person name="Medema M.H."/>
            <person name="Devos D.P."/>
            <person name="Kaster A.-K."/>
            <person name="Ovreas L."/>
            <person name="Rohde M."/>
            <person name="Galperin M.Y."/>
            <person name="Jogler C."/>
        </authorList>
    </citation>
    <scope>NUCLEOTIDE SEQUENCE [LARGE SCALE GENOMIC DNA]</scope>
    <source>
        <strain evidence="6 7">Mal64</strain>
    </source>
</reference>
<organism evidence="6 7">
    <name type="scientific">Pseudobythopirellula maris</name>
    <dbReference type="NCBI Taxonomy" id="2527991"/>
    <lineage>
        <taxon>Bacteria</taxon>
        <taxon>Pseudomonadati</taxon>
        <taxon>Planctomycetota</taxon>
        <taxon>Planctomycetia</taxon>
        <taxon>Pirellulales</taxon>
        <taxon>Lacipirellulaceae</taxon>
        <taxon>Pseudobythopirellula</taxon>
    </lineage>
</organism>
<dbReference type="RefSeq" id="WP_146398115.1">
    <property type="nucleotide sequence ID" value="NZ_SJPQ01000001.1"/>
</dbReference>
<evidence type="ECO:0000256" key="3">
    <source>
        <dbReference type="ARBA" id="ARBA00023295"/>
    </source>
</evidence>
<gene>
    <name evidence="6" type="primary">pehX</name>
    <name evidence="6" type="ORF">Mal64_12570</name>
</gene>
<dbReference type="Gene3D" id="2.160.20.10">
    <property type="entry name" value="Single-stranded right-handed beta-helix, Pectin lyase-like"/>
    <property type="match status" value="1"/>
</dbReference>
<dbReference type="EMBL" id="SJPQ01000001">
    <property type="protein sequence ID" value="TWT90859.1"/>
    <property type="molecule type" value="Genomic_DNA"/>
</dbReference>
<keyword evidence="5" id="KW-0732">Signal</keyword>
<evidence type="ECO:0000313" key="7">
    <source>
        <dbReference type="Proteomes" id="UP000315440"/>
    </source>
</evidence>
<dbReference type="OrthoDB" id="9795222at2"/>
<dbReference type="InterPro" id="IPR012334">
    <property type="entry name" value="Pectin_lyas_fold"/>
</dbReference>
<keyword evidence="7" id="KW-1185">Reference proteome</keyword>
<feature type="chain" id="PRO_5022993954" evidence="5">
    <location>
        <begin position="26"/>
        <end position="439"/>
    </location>
</feature>
<dbReference type="GO" id="GO:0004650">
    <property type="term" value="F:polygalacturonase activity"/>
    <property type="evidence" value="ECO:0007669"/>
    <property type="project" value="InterPro"/>
</dbReference>
<dbReference type="InterPro" id="IPR011050">
    <property type="entry name" value="Pectin_lyase_fold/virulence"/>
</dbReference>
<proteinExistence type="inferred from homology"/>
<comment type="caution">
    <text evidence="6">The sequence shown here is derived from an EMBL/GenBank/DDBJ whole genome shotgun (WGS) entry which is preliminary data.</text>
</comment>
<accession>A0A5C5ZTV2</accession>
<evidence type="ECO:0000256" key="4">
    <source>
        <dbReference type="RuleBase" id="RU361169"/>
    </source>
</evidence>
<dbReference type="Pfam" id="PF00295">
    <property type="entry name" value="Glyco_hydro_28"/>
    <property type="match status" value="1"/>
</dbReference>
<feature type="signal peptide" evidence="5">
    <location>
        <begin position="1"/>
        <end position="25"/>
    </location>
</feature>